<accession>A0AAV2GQI0</accession>
<gene>
    <name evidence="2" type="ORF">LTRI10_LOCUS52197</name>
</gene>
<proteinExistence type="predicted"/>
<dbReference type="AlphaFoldDB" id="A0AAV2GQI0"/>
<feature type="region of interest" description="Disordered" evidence="1">
    <location>
        <begin position="81"/>
        <end position="107"/>
    </location>
</feature>
<dbReference type="EMBL" id="OZ034822">
    <property type="protein sequence ID" value="CAL1412939.1"/>
    <property type="molecule type" value="Genomic_DNA"/>
</dbReference>
<name>A0AAV2GQI0_9ROSI</name>
<dbReference type="Proteomes" id="UP001497516">
    <property type="component" value="Chromosome 9"/>
</dbReference>
<reference evidence="2 3" key="1">
    <citation type="submission" date="2024-04" db="EMBL/GenBank/DDBJ databases">
        <authorList>
            <person name="Fracassetti M."/>
        </authorList>
    </citation>
    <scope>NUCLEOTIDE SEQUENCE [LARGE SCALE GENOMIC DNA]</scope>
</reference>
<evidence type="ECO:0000313" key="2">
    <source>
        <dbReference type="EMBL" id="CAL1412939.1"/>
    </source>
</evidence>
<sequence>MEPSGTSTDPITPTKNGIRPQWRIGLQSWDGVWSGRRRVGSAPSLSSTRGVGELGRGGELLASACSSCYAGAGDATSWESLTSAAPEGVEGERTGASSSKTGGEIPK</sequence>
<keyword evidence="3" id="KW-1185">Reference proteome</keyword>
<evidence type="ECO:0000313" key="3">
    <source>
        <dbReference type="Proteomes" id="UP001497516"/>
    </source>
</evidence>
<protein>
    <submittedName>
        <fullName evidence="2">Uncharacterized protein</fullName>
    </submittedName>
</protein>
<evidence type="ECO:0000256" key="1">
    <source>
        <dbReference type="SAM" id="MobiDB-lite"/>
    </source>
</evidence>
<organism evidence="2 3">
    <name type="scientific">Linum trigynum</name>
    <dbReference type="NCBI Taxonomy" id="586398"/>
    <lineage>
        <taxon>Eukaryota</taxon>
        <taxon>Viridiplantae</taxon>
        <taxon>Streptophyta</taxon>
        <taxon>Embryophyta</taxon>
        <taxon>Tracheophyta</taxon>
        <taxon>Spermatophyta</taxon>
        <taxon>Magnoliopsida</taxon>
        <taxon>eudicotyledons</taxon>
        <taxon>Gunneridae</taxon>
        <taxon>Pentapetalae</taxon>
        <taxon>rosids</taxon>
        <taxon>fabids</taxon>
        <taxon>Malpighiales</taxon>
        <taxon>Linaceae</taxon>
        <taxon>Linum</taxon>
    </lineage>
</organism>